<dbReference type="InterPro" id="IPR036866">
    <property type="entry name" value="RibonucZ/Hydroxyglut_hydro"/>
</dbReference>
<dbReference type="PANTHER" id="PTHR42967:SF1">
    <property type="entry name" value="MBL FOLD METALLO-HYDROLASE"/>
    <property type="match status" value="1"/>
</dbReference>
<dbReference type="STRING" id="546269.HMPREF0389_01403"/>
<dbReference type="Proteomes" id="UP000007468">
    <property type="component" value="Chromosome"/>
</dbReference>
<dbReference type="PANTHER" id="PTHR42967">
    <property type="entry name" value="METAL DEPENDENT HYDROLASE"/>
    <property type="match status" value="1"/>
</dbReference>
<accession>D6GTG5</accession>
<dbReference type="SUPFAM" id="SSF56281">
    <property type="entry name" value="Metallo-hydrolase/oxidoreductase"/>
    <property type="match status" value="1"/>
</dbReference>
<dbReference type="EMBL" id="CP002390">
    <property type="protein sequence ID" value="EFE27772.1"/>
    <property type="molecule type" value="Genomic_DNA"/>
</dbReference>
<evidence type="ECO:0000313" key="2">
    <source>
        <dbReference type="Proteomes" id="UP000007468"/>
    </source>
</evidence>
<protein>
    <submittedName>
        <fullName evidence="1">Uncharacterized protein</fullName>
    </submittedName>
</protein>
<gene>
    <name evidence="1" type="ordered locus">HMPREF0389_01403</name>
</gene>
<dbReference type="PATRIC" id="fig|546269.5.peg.950"/>
<proteinExistence type="predicted"/>
<evidence type="ECO:0000313" key="1">
    <source>
        <dbReference type="EMBL" id="EFE27772.1"/>
    </source>
</evidence>
<dbReference type="RefSeq" id="WP_014262538.1">
    <property type="nucleotide sequence ID" value="NC_016630.1"/>
</dbReference>
<name>D6GTG5_FILAD</name>
<dbReference type="OrthoDB" id="36975at2"/>
<dbReference type="AlphaFoldDB" id="D6GTG5"/>
<dbReference type="Gene3D" id="3.60.15.10">
    <property type="entry name" value="Ribonuclease Z/Hydroxyacylglutathione hydrolase-like"/>
    <property type="match status" value="1"/>
</dbReference>
<dbReference type="KEGG" id="faa:HMPREF0389_01403"/>
<reference evidence="2" key="1">
    <citation type="submission" date="2010-12" db="EMBL/GenBank/DDBJ databases">
        <title>The genome sequence of Filifactor alocis strain ATCC 35896.</title>
        <authorList>
            <consortium name="The Broad Institute Genome Sequencing Platform"/>
            <person name="Ward D."/>
            <person name="Earl A."/>
            <person name="Feldgarden M."/>
            <person name="Young S.K."/>
            <person name="Gargeya S."/>
            <person name="Zeng Q."/>
            <person name="Alvarado L."/>
            <person name="Berlin A."/>
            <person name="Bochicchio J."/>
            <person name="Chapman S.B."/>
            <person name="Chen Z."/>
            <person name="Freedman E."/>
            <person name="Gellesch M."/>
            <person name="Goldberg J."/>
            <person name="Griggs A."/>
            <person name="Gujja S."/>
            <person name="Heilman E."/>
            <person name="Heiman D."/>
            <person name="Howarth C."/>
            <person name="Mehta T."/>
            <person name="Neiman D."/>
            <person name="Pearson M."/>
            <person name="Roberts A."/>
            <person name="Saif S."/>
            <person name="Shea T."/>
            <person name="Shenoy N."/>
            <person name="Sisk P."/>
            <person name="Stolte C."/>
            <person name="Sykes S."/>
            <person name="White J."/>
            <person name="Yandava C."/>
            <person name="Izard J."/>
            <person name="Blanton J.M."/>
            <person name="Baranova O.V."/>
            <person name="Tanner A.C."/>
            <person name="Dewhirst F.E."/>
            <person name="Haas B."/>
            <person name="Nusbaum C."/>
            <person name="Birren B."/>
        </authorList>
    </citation>
    <scope>NUCLEOTIDE SEQUENCE [LARGE SCALE GENOMIC DNA]</scope>
    <source>
        <strain evidence="2">ATCC 35896 / D40 B5</strain>
    </source>
</reference>
<organism evidence="1 2">
    <name type="scientific">Filifactor alocis (strain ATCC 35896 / CCUG 47790 / D40 B5)</name>
    <name type="common">Fusobacterium alocis</name>
    <dbReference type="NCBI Taxonomy" id="546269"/>
    <lineage>
        <taxon>Bacteria</taxon>
        <taxon>Bacillati</taxon>
        <taxon>Bacillota</taxon>
        <taxon>Clostridia</taxon>
        <taxon>Peptostreptococcales</taxon>
        <taxon>Filifactoraceae</taxon>
        <taxon>Filifactor</taxon>
    </lineage>
</organism>
<keyword evidence="2" id="KW-1185">Reference proteome</keyword>
<dbReference type="eggNOG" id="COG2220">
    <property type="taxonomic scope" value="Bacteria"/>
</dbReference>
<sequence>MLKVTYLFHSGYWVETDHYHLIFDYITDHCQKKQELQCGRLPQEMIHNGKKVIAFVSHAHCDHFDGSVLQLGEGIQYVISDDVTIPPQDNIVFCRPYEHIVIEGLEVDVFSSTDQGVSFYLTADGCRIYHAGDFNWWHWEGDTEEGKEFARNGFFDELEKLRGKPVDIAMFPVDPRLEHAYCYGGKEYIQAIEPKMFFPMHFQSSYPTTSQFKKYMGECAKTTIMTIQHRGQTFSVEGD</sequence>